<dbReference type="Gene3D" id="2.40.50.100">
    <property type="match status" value="1"/>
</dbReference>
<dbReference type="GO" id="GO:0005737">
    <property type="term" value="C:cytoplasm"/>
    <property type="evidence" value="ECO:0007669"/>
    <property type="project" value="TreeGrafter"/>
</dbReference>
<dbReference type="PANTHER" id="PTHR11715">
    <property type="entry name" value="GLYCINE CLEAVAGE SYSTEM H PROTEIN"/>
    <property type="match status" value="1"/>
</dbReference>
<dbReference type="AlphaFoldDB" id="A0A9Y1BUS2"/>
<dbReference type="GO" id="GO:0009249">
    <property type="term" value="P:protein lipoylation"/>
    <property type="evidence" value="ECO:0007669"/>
    <property type="project" value="TreeGrafter"/>
</dbReference>
<gene>
    <name evidence="2" type="ORF">K9W46_05240</name>
</gene>
<evidence type="ECO:0000313" key="2">
    <source>
        <dbReference type="EMBL" id="UJG44584.1"/>
    </source>
</evidence>
<dbReference type="Pfam" id="PF01597">
    <property type="entry name" value="GCV_H"/>
    <property type="match status" value="1"/>
</dbReference>
<dbReference type="CDD" id="cd06848">
    <property type="entry name" value="GCS_H"/>
    <property type="match status" value="1"/>
</dbReference>
<dbReference type="SUPFAM" id="SSF51230">
    <property type="entry name" value="Single hybrid motif"/>
    <property type="match status" value="1"/>
</dbReference>
<dbReference type="Proteomes" id="UP001200513">
    <property type="component" value="Chromosome"/>
</dbReference>
<dbReference type="PANTHER" id="PTHR11715:SF3">
    <property type="entry name" value="GLYCINE CLEAVAGE SYSTEM H PROTEIN-RELATED"/>
    <property type="match status" value="1"/>
</dbReference>
<dbReference type="PROSITE" id="PS50968">
    <property type="entry name" value="BIOTINYL_LIPOYL"/>
    <property type="match status" value="1"/>
</dbReference>
<dbReference type="InterPro" id="IPR000089">
    <property type="entry name" value="Biotin_lipoyl"/>
</dbReference>
<dbReference type="EMBL" id="CP084167">
    <property type="protein sequence ID" value="UJG44584.1"/>
    <property type="molecule type" value="Genomic_DNA"/>
</dbReference>
<protein>
    <recommendedName>
        <fullName evidence="1">Lipoyl-binding domain-containing protein</fullName>
    </recommendedName>
</protein>
<dbReference type="InterPro" id="IPR002930">
    <property type="entry name" value="GCV_H"/>
</dbReference>
<sequence>MKIEEYFFPEDLLYDISEPGHIWIRKIEEKKIEIGIDDYAAKRAGEIEFIRTMKVGKQITKGGTIGTYETGKWIGQIKSPVSGTLVEKNELLKNQPELVNKAPYSA</sequence>
<reference evidence="2" key="1">
    <citation type="journal article" date="2022" name="Nat. Microbiol.">
        <title>Unique mobile elements and scalable gene flow at the prokaryote-eukaryote boundary revealed by circularized Asgard archaea genomes.</title>
        <authorList>
            <person name="Wu F."/>
            <person name="Speth D.R."/>
            <person name="Philosof A."/>
            <person name="Cremiere A."/>
            <person name="Narayanan A."/>
            <person name="Barco R.A."/>
            <person name="Connon S.A."/>
            <person name="Amend J.P."/>
            <person name="Antoshechkin I.A."/>
            <person name="Orphan V.J."/>
        </authorList>
    </citation>
    <scope>NUCLEOTIDE SEQUENCE</scope>
    <source>
        <strain evidence="2">PR6</strain>
    </source>
</reference>
<name>A0A9Y1BUS2_9ARCH</name>
<feature type="domain" description="Lipoyl-binding" evidence="1">
    <location>
        <begin position="31"/>
        <end position="106"/>
    </location>
</feature>
<dbReference type="InterPro" id="IPR033753">
    <property type="entry name" value="GCV_H/Fam206"/>
</dbReference>
<dbReference type="GO" id="GO:0005960">
    <property type="term" value="C:glycine cleavage complex"/>
    <property type="evidence" value="ECO:0007669"/>
    <property type="project" value="InterPro"/>
</dbReference>
<accession>A0A9Y1BUS2</accession>
<organism evidence="2">
    <name type="scientific">Candidatus Heimdallarchaeum endolithica</name>
    <dbReference type="NCBI Taxonomy" id="2876572"/>
    <lineage>
        <taxon>Archaea</taxon>
        <taxon>Promethearchaeati</taxon>
        <taxon>Candidatus Heimdallarchaeota</taxon>
        <taxon>Candidatus Heimdallarchaeia (ex Rinke et al. 2021) (nom. nud.)</taxon>
        <taxon>Candidatus Heimdallarchaeales</taxon>
        <taxon>Candidatus Heimdallarchaeaceae</taxon>
        <taxon>Candidatus Heimdallarchaeum</taxon>
    </lineage>
</organism>
<proteinExistence type="predicted"/>
<dbReference type="InterPro" id="IPR011053">
    <property type="entry name" value="Single_hybrid_motif"/>
</dbReference>
<evidence type="ECO:0000259" key="1">
    <source>
        <dbReference type="PROSITE" id="PS50968"/>
    </source>
</evidence>
<dbReference type="GO" id="GO:0019464">
    <property type="term" value="P:glycine decarboxylation via glycine cleavage system"/>
    <property type="evidence" value="ECO:0007669"/>
    <property type="project" value="InterPro"/>
</dbReference>